<evidence type="ECO:0000256" key="2">
    <source>
        <dbReference type="ARBA" id="ARBA00009410"/>
    </source>
</evidence>
<dbReference type="InterPro" id="IPR017741">
    <property type="entry name" value="FAD-dependent_OxRdtase_HpnW"/>
</dbReference>
<evidence type="ECO:0000313" key="6">
    <source>
        <dbReference type="EMBL" id="SMC57778.1"/>
    </source>
</evidence>
<accession>A0A1W2ABZ7</accession>
<dbReference type="PANTHER" id="PTHR13847:SF286">
    <property type="entry name" value="D-AMINO ACID DEHYDROGENASE"/>
    <property type="match status" value="1"/>
</dbReference>
<dbReference type="NCBIfam" id="TIGR03364">
    <property type="entry name" value="HpnW_proposed"/>
    <property type="match status" value="1"/>
</dbReference>
<keyword evidence="7" id="KW-1185">Reference proteome</keyword>
<dbReference type="Proteomes" id="UP000192678">
    <property type="component" value="Unassembled WGS sequence"/>
</dbReference>
<dbReference type="Gene3D" id="3.30.9.10">
    <property type="entry name" value="D-Amino Acid Oxidase, subunit A, domain 2"/>
    <property type="match status" value="1"/>
</dbReference>
<comment type="similarity">
    <text evidence="2">Belongs to the DadA oxidoreductase family.</text>
</comment>
<dbReference type="EMBL" id="FWYB01000001">
    <property type="protein sequence ID" value="SMC57778.1"/>
    <property type="molecule type" value="Genomic_DNA"/>
</dbReference>
<organism evidence="6 7">
    <name type="scientific">Pedobacter nyackensis</name>
    <dbReference type="NCBI Taxonomy" id="475255"/>
    <lineage>
        <taxon>Bacteria</taxon>
        <taxon>Pseudomonadati</taxon>
        <taxon>Bacteroidota</taxon>
        <taxon>Sphingobacteriia</taxon>
        <taxon>Sphingobacteriales</taxon>
        <taxon>Sphingobacteriaceae</taxon>
        <taxon>Pedobacter</taxon>
    </lineage>
</organism>
<dbReference type="SUPFAM" id="SSF51905">
    <property type="entry name" value="FAD/NAD(P)-binding domain"/>
    <property type="match status" value="1"/>
</dbReference>
<gene>
    <name evidence="6" type="ORF">SAMN04488101_101394</name>
</gene>
<dbReference type="InterPro" id="IPR006076">
    <property type="entry name" value="FAD-dep_OxRdtase"/>
</dbReference>
<comment type="cofactor">
    <cofactor evidence="1">
        <name>FAD</name>
        <dbReference type="ChEBI" id="CHEBI:57692"/>
    </cofactor>
</comment>
<dbReference type="GO" id="GO:0005737">
    <property type="term" value="C:cytoplasm"/>
    <property type="evidence" value="ECO:0007669"/>
    <property type="project" value="TreeGrafter"/>
</dbReference>
<evidence type="ECO:0000256" key="3">
    <source>
        <dbReference type="ARBA" id="ARBA00022630"/>
    </source>
</evidence>
<keyword evidence="4" id="KW-0560">Oxidoreductase</keyword>
<dbReference type="AlphaFoldDB" id="A0A1W2ABZ7"/>
<reference evidence="6 7" key="1">
    <citation type="submission" date="2017-04" db="EMBL/GenBank/DDBJ databases">
        <authorList>
            <person name="Afonso C.L."/>
            <person name="Miller P.J."/>
            <person name="Scott M.A."/>
            <person name="Spackman E."/>
            <person name="Goraichik I."/>
            <person name="Dimitrov K.M."/>
            <person name="Suarez D.L."/>
            <person name="Swayne D.E."/>
        </authorList>
    </citation>
    <scope>NUCLEOTIDE SEQUENCE [LARGE SCALE GENOMIC DNA]</scope>
    <source>
        <strain evidence="6 7">DSM 19625</strain>
    </source>
</reference>
<sequence>MFLVYENFLNALVVMTKNTQYDLIVIGAGILGTFHAIHAARIGKRVLLIEKDQYPINASVRNFGQAVSSGMSSDWLPYATRSTEIYKEIQQEFDISVRNNGTVYIPSDQDELQLIHELKERMDTIGYDSQLLSTQNCQDKWPAIKKNYCKGGLFFPQEVSIEPDKLIYRLIEFAENKYPNLTYLPSTAVLDCSVTGDHVSITTASRQTFMADKAILCSGGEFKLLFADLFKESGITLCKLQMMRTNPMPEVQLEGNILTGLSIRRYESFQECPSFNKISLPEHYAELKKWGIHMLFKKAVDGSIIIGDSHEYADVNHTEDLGFGINTSINELMLSEAQRIVNFDVRKIASTWVGFYPQHNSKHIVEYDIQDRIHIRTAIGGKGMTSSAGYAEASIKKIYG</sequence>
<dbReference type="Pfam" id="PF01266">
    <property type="entry name" value="DAO"/>
    <property type="match status" value="1"/>
</dbReference>
<dbReference type="PANTHER" id="PTHR13847">
    <property type="entry name" value="SARCOSINE DEHYDROGENASE-RELATED"/>
    <property type="match status" value="1"/>
</dbReference>
<dbReference type="InterPro" id="IPR036188">
    <property type="entry name" value="FAD/NAD-bd_sf"/>
</dbReference>
<evidence type="ECO:0000313" key="7">
    <source>
        <dbReference type="Proteomes" id="UP000192678"/>
    </source>
</evidence>
<keyword evidence="3" id="KW-0285">Flavoprotein</keyword>
<dbReference type="GO" id="GO:0016491">
    <property type="term" value="F:oxidoreductase activity"/>
    <property type="evidence" value="ECO:0007669"/>
    <property type="project" value="UniProtKB-KW"/>
</dbReference>
<proteinExistence type="inferred from homology"/>
<protein>
    <submittedName>
        <fullName evidence="6">FAD dependent oxidoreductase TIGR03364</fullName>
    </submittedName>
</protein>
<evidence type="ECO:0000259" key="5">
    <source>
        <dbReference type="Pfam" id="PF01266"/>
    </source>
</evidence>
<dbReference type="Gene3D" id="3.50.50.60">
    <property type="entry name" value="FAD/NAD(P)-binding domain"/>
    <property type="match status" value="1"/>
</dbReference>
<name>A0A1W2ABZ7_9SPHI</name>
<dbReference type="STRING" id="475255.SAMN04488101_101394"/>
<feature type="domain" description="FAD dependent oxidoreductase" evidence="5">
    <location>
        <begin position="22"/>
        <end position="392"/>
    </location>
</feature>
<evidence type="ECO:0000256" key="1">
    <source>
        <dbReference type="ARBA" id="ARBA00001974"/>
    </source>
</evidence>
<evidence type="ECO:0000256" key="4">
    <source>
        <dbReference type="ARBA" id="ARBA00023002"/>
    </source>
</evidence>